<keyword evidence="3" id="KW-1185">Reference proteome</keyword>
<name>A0ABV0JJM6_9CYAN</name>
<keyword evidence="1" id="KW-0812">Transmembrane</keyword>
<keyword evidence="1" id="KW-0472">Membrane</keyword>
<accession>A0ABV0JJM6</accession>
<proteinExistence type="predicted"/>
<dbReference type="EMBL" id="JAMPKK010000005">
    <property type="protein sequence ID" value="MEP0863638.1"/>
    <property type="molecule type" value="Genomic_DNA"/>
</dbReference>
<organism evidence="2 3">
    <name type="scientific">Funiculus sociatus GB2-A5</name>
    <dbReference type="NCBI Taxonomy" id="2933946"/>
    <lineage>
        <taxon>Bacteria</taxon>
        <taxon>Bacillati</taxon>
        <taxon>Cyanobacteriota</taxon>
        <taxon>Cyanophyceae</taxon>
        <taxon>Coleofasciculales</taxon>
        <taxon>Coleofasciculaceae</taxon>
        <taxon>Funiculus</taxon>
    </lineage>
</organism>
<reference evidence="2 3" key="1">
    <citation type="submission" date="2022-04" db="EMBL/GenBank/DDBJ databases">
        <title>Positive selection, recombination, and allopatry shape intraspecific diversity of widespread and dominant cyanobacteria.</title>
        <authorList>
            <person name="Wei J."/>
            <person name="Shu W."/>
            <person name="Hu C."/>
        </authorList>
    </citation>
    <scope>NUCLEOTIDE SEQUENCE [LARGE SCALE GENOMIC DNA]</scope>
    <source>
        <strain evidence="2 3">GB2-A5</strain>
    </source>
</reference>
<protein>
    <submittedName>
        <fullName evidence="2">Uncharacterized protein</fullName>
    </submittedName>
</protein>
<keyword evidence="1" id="KW-1133">Transmembrane helix</keyword>
<gene>
    <name evidence="2" type="ORF">NDI37_04045</name>
</gene>
<comment type="caution">
    <text evidence="2">The sequence shown here is derived from an EMBL/GenBank/DDBJ whole genome shotgun (WGS) entry which is preliminary data.</text>
</comment>
<evidence type="ECO:0000256" key="1">
    <source>
        <dbReference type="SAM" id="Phobius"/>
    </source>
</evidence>
<dbReference type="Proteomes" id="UP001442494">
    <property type="component" value="Unassembled WGS sequence"/>
</dbReference>
<evidence type="ECO:0000313" key="2">
    <source>
        <dbReference type="EMBL" id="MEP0863638.1"/>
    </source>
</evidence>
<dbReference type="RefSeq" id="WP_190418984.1">
    <property type="nucleotide sequence ID" value="NZ_JAMPKK010000005.1"/>
</dbReference>
<feature type="transmembrane region" description="Helical" evidence="1">
    <location>
        <begin position="17"/>
        <end position="35"/>
    </location>
</feature>
<sequence length="129" mass="14693">MSSPRWLQKLHSLGLEFWLSLPLLGIAFWVGGGILTDKVLSRPYRTVDKLQADTQLEVQLSVTVLVIKAEIKKSEGFTRVQVKTTDSALKKLEFEFPVTDLSGVEAMIAQELKLSREDVRKLVRYQVKY</sequence>
<evidence type="ECO:0000313" key="3">
    <source>
        <dbReference type="Proteomes" id="UP001442494"/>
    </source>
</evidence>